<reference evidence="1 2" key="1">
    <citation type="submission" date="2024-10" db="EMBL/GenBank/DDBJ databases">
        <authorList>
            <person name="Ratan Roy A."/>
            <person name="Morales Sandoval P.H."/>
            <person name="De Los Santos Villalobos S."/>
            <person name="Chakraborty S."/>
            <person name="Mukherjee J."/>
        </authorList>
    </citation>
    <scope>NUCLEOTIDE SEQUENCE [LARGE SCALE GENOMIC DNA]</scope>
    <source>
        <strain evidence="1 2">S1</strain>
    </source>
</reference>
<gene>
    <name evidence="1" type="ORF">ACFVKH_19460</name>
</gene>
<name>A0ABW6IJQ9_9CYAN</name>
<comment type="caution">
    <text evidence="1">The sequence shown here is derived from an EMBL/GenBank/DDBJ whole genome shotgun (WGS) entry which is preliminary data.</text>
</comment>
<organism evidence="1 2">
    <name type="scientific">Almyronema epifaneia S1</name>
    <dbReference type="NCBI Taxonomy" id="2991925"/>
    <lineage>
        <taxon>Bacteria</taxon>
        <taxon>Bacillati</taxon>
        <taxon>Cyanobacteriota</taxon>
        <taxon>Cyanophyceae</taxon>
        <taxon>Nodosilineales</taxon>
        <taxon>Nodosilineaceae</taxon>
        <taxon>Almyronema</taxon>
        <taxon>Almyronema epifaneia</taxon>
    </lineage>
</organism>
<protein>
    <submittedName>
        <fullName evidence="1">7-cyano-7-deazaguanine synthase</fullName>
        <ecNumber evidence="1">6.3.4.20</ecNumber>
    </submittedName>
</protein>
<keyword evidence="1" id="KW-0436">Ligase</keyword>
<dbReference type="Pfam" id="PF18742">
    <property type="entry name" value="DpnII-MboI"/>
    <property type="match status" value="1"/>
</dbReference>
<evidence type="ECO:0000313" key="1">
    <source>
        <dbReference type="EMBL" id="MFE4108463.1"/>
    </source>
</evidence>
<evidence type="ECO:0000313" key="2">
    <source>
        <dbReference type="Proteomes" id="UP001600165"/>
    </source>
</evidence>
<dbReference type="EMBL" id="JBHZOL010000111">
    <property type="protein sequence ID" value="MFE4108463.1"/>
    <property type="molecule type" value="Genomic_DNA"/>
</dbReference>
<dbReference type="SUPFAM" id="SSF52402">
    <property type="entry name" value="Adenine nucleotide alpha hydrolases-like"/>
    <property type="match status" value="1"/>
</dbReference>
<sequence>MIEPRLFLCGEAVVPADDPLRENCKVIELCTYTIPGKEANVNLRLEDLAKVFEKHLTSRLKDLLEIAAYIFSADCSTSRGRGWIDGNTTESWGRDFQFIIPVRDLDFWQNPEVQQLLSQILRFLSDDKYTLNFQRLTIDQPEQLYLEFDDKKEDWPFYGIDRVLMFSGGLDSLAGAIETATNTDKLVLVSHRSVTTMNKRLRNLVGKLRQTFTNVQLLHIPVWVNKDKNLGREATQRTRSFLFSALGAVVAESVQAGGVSFFENGIVSLNLPVADEVVRARASRTTHPYVLDLFSKLYSLVTEREFVVDNPYLFKTKAEVINTIASNNGSHLISQTCSCAHQMYKSKNQLHCGTCSQCIDRRIAIISAQQENNDPEIDYVSNVFSGERKDGYEKNMAVNYVRHAFELSRMSDEDIAIRFNRELSRAVRHFPKRSEIAQKLIEMHRRHGDFVKEVVEKKLHENITQLIEGSLEKSSMLSMVFGQQHQTSSWRVYAERVVKLLSNGIPISCKTKKPENEPHLQEICDGILRSQDDELIREFPFMRWSSSLTKPDWSFEDLQLWVELKYVRKRADIRRITEDIAADITKYGDNDRYVLYVVYDPSHLITNEAEFSAPIHQRETMMVYFLR</sequence>
<dbReference type="GO" id="GO:0016874">
    <property type="term" value="F:ligase activity"/>
    <property type="evidence" value="ECO:0007669"/>
    <property type="project" value="UniProtKB-KW"/>
</dbReference>
<dbReference type="Pfam" id="PF06508">
    <property type="entry name" value="QueC"/>
    <property type="match status" value="1"/>
</dbReference>
<dbReference type="Gene3D" id="3.40.50.620">
    <property type="entry name" value="HUPs"/>
    <property type="match status" value="1"/>
</dbReference>
<dbReference type="InterPro" id="IPR014729">
    <property type="entry name" value="Rossmann-like_a/b/a_fold"/>
</dbReference>
<keyword evidence="2" id="KW-1185">Reference proteome</keyword>
<dbReference type="EC" id="6.3.4.20" evidence="1"/>
<accession>A0ABW6IJQ9</accession>
<dbReference type="Proteomes" id="UP001600165">
    <property type="component" value="Unassembled WGS sequence"/>
</dbReference>
<dbReference type="InterPro" id="IPR018317">
    <property type="entry name" value="QueC"/>
</dbReference>
<dbReference type="RefSeq" id="WP_377968093.1">
    <property type="nucleotide sequence ID" value="NZ_JBHZOL010000111.1"/>
</dbReference>
<proteinExistence type="predicted"/>